<organism evidence="1">
    <name type="scientific">marine sediment metagenome</name>
    <dbReference type="NCBI Taxonomy" id="412755"/>
    <lineage>
        <taxon>unclassified sequences</taxon>
        <taxon>metagenomes</taxon>
        <taxon>ecological metagenomes</taxon>
    </lineage>
</organism>
<dbReference type="AlphaFoldDB" id="X1JUZ2"/>
<accession>X1JUZ2</accession>
<comment type="caution">
    <text evidence="1">The sequence shown here is derived from an EMBL/GenBank/DDBJ whole genome shotgun (WGS) entry which is preliminary data.</text>
</comment>
<gene>
    <name evidence="1" type="ORF">S06H3_07424</name>
</gene>
<dbReference type="EMBL" id="BARV01003010">
    <property type="protein sequence ID" value="GAH98546.1"/>
    <property type="molecule type" value="Genomic_DNA"/>
</dbReference>
<reference evidence="1" key="1">
    <citation type="journal article" date="2014" name="Front. Microbiol.">
        <title>High frequency of phylogenetically diverse reductive dehalogenase-homologous genes in deep subseafloor sedimentary metagenomes.</title>
        <authorList>
            <person name="Kawai M."/>
            <person name="Futagami T."/>
            <person name="Toyoda A."/>
            <person name="Takaki Y."/>
            <person name="Nishi S."/>
            <person name="Hori S."/>
            <person name="Arai W."/>
            <person name="Tsubouchi T."/>
            <person name="Morono Y."/>
            <person name="Uchiyama I."/>
            <person name="Ito T."/>
            <person name="Fujiyama A."/>
            <person name="Inagaki F."/>
            <person name="Takami H."/>
        </authorList>
    </citation>
    <scope>NUCLEOTIDE SEQUENCE</scope>
    <source>
        <strain evidence="1">Expedition CK06-06</strain>
    </source>
</reference>
<protein>
    <submittedName>
        <fullName evidence="1">Uncharacterized protein</fullName>
    </submittedName>
</protein>
<sequence length="54" mass="6125">MEEEKEAWVYFVEILINQGRYDEADNACDAPSAAASVRLFKSLKNMPLACFLII</sequence>
<evidence type="ECO:0000313" key="1">
    <source>
        <dbReference type="EMBL" id="GAH98546.1"/>
    </source>
</evidence>
<proteinExistence type="predicted"/>
<name>X1JUZ2_9ZZZZ</name>